<protein>
    <recommendedName>
        <fullName evidence="3">ParB/Sulfiredoxin domain-containing protein</fullName>
    </recommendedName>
</protein>
<dbReference type="Proteomes" id="UP000584374">
    <property type="component" value="Unassembled WGS sequence"/>
</dbReference>
<accession>A0A840QDF1</accession>
<comment type="caution">
    <text evidence="1">The sequence shown here is derived from an EMBL/GenBank/DDBJ whole genome shotgun (WGS) entry which is preliminary data.</text>
</comment>
<name>A0A840QDF1_9PSEU</name>
<dbReference type="AlphaFoldDB" id="A0A840QDF1"/>
<organism evidence="1 2">
    <name type="scientific">Saccharopolyspora phatthalungensis</name>
    <dbReference type="NCBI Taxonomy" id="664693"/>
    <lineage>
        <taxon>Bacteria</taxon>
        <taxon>Bacillati</taxon>
        <taxon>Actinomycetota</taxon>
        <taxon>Actinomycetes</taxon>
        <taxon>Pseudonocardiales</taxon>
        <taxon>Pseudonocardiaceae</taxon>
        <taxon>Saccharopolyspora</taxon>
    </lineage>
</organism>
<evidence type="ECO:0000313" key="1">
    <source>
        <dbReference type="EMBL" id="MBB5154983.1"/>
    </source>
</evidence>
<evidence type="ECO:0000313" key="2">
    <source>
        <dbReference type="Proteomes" id="UP000584374"/>
    </source>
</evidence>
<proteinExistence type="predicted"/>
<sequence length="138" mass="15681">MIHSPTHAGCQTFGFLIWKWCKDRAQELIRTDWDAARLHPEVSITGLDHLLPLAPPEPGKLRLVQIEVDPEYAMTTDLNKPIIAAPLAPEHDDSGNRSVMVIDGWHRVYRARREGREVLPIFLLSPDAEQACRIPIFI</sequence>
<reference evidence="1 2" key="1">
    <citation type="submission" date="2020-08" db="EMBL/GenBank/DDBJ databases">
        <title>Sequencing the genomes of 1000 actinobacteria strains.</title>
        <authorList>
            <person name="Klenk H.-P."/>
        </authorList>
    </citation>
    <scope>NUCLEOTIDE SEQUENCE [LARGE SCALE GENOMIC DNA]</scope>
    <source>
        <strain evidence="1 2">DSM 45584</strain>
    </source>
</reference>
<dbReference type="EMBL" id="JACHIW010000001">
    <property type="protein sequence ID" value="MBB5154983.1"/>
    <property type="molecule type" value="Genomic_DNA"/>
</dbReference>
<evidence type="ECO:0008006" key="3">
    <source>
        <dbReference type="Google" id="ProtNLM"/>
    </source>
</evidence>
<gene>
    <name evidence="1" type="ORF">BJ970_002517</name>
</gene>
<dbReference type="RefSeq" id="WP_184726405.1">
    <property type="nucleotide sequence ID" value="NZ_JACHIW010000001.1"/>
</dbReference>
<keyword evidence="2" id="KW-1185">Reference proteome</keyword>